<feature type="compositionally biased region" description="Basic and acidic residues" evidence="1">
    <location>
        <begin position="275"/>
        <end position="285"/>
    </location>
</feature>
<feature type="domain" description="Little elongation complex subunit 2 C-terminal" evidence="2">
    <location>
        <begin position="416"/>
        <end position="611"/>
    </location>
</feature>
<dbReference type="Pfam" id="PF10505">
    <property type="entry name" value="NARG2_C"/>
    <property type="match status" value="1"/>
</dbReference>
<feature type="region of interest" description="Disordered" evidence="1">
    <location>
        <begin position="275"/>
        <end position="373"/>
    </location>
</feature>
<dbReference type="GO" id="GO:0008023">
    <property type="term" value="C:transcription elongation factor complex"/>
    <property type="evidence" value="ECO:0007669"/>
    <property type="project" value="InterPro"/>
</dbReference>
<dbReference type="GO" id="GO:0045945">
    <property type="term" value="P:positive regulation of transcription by RNA polymerase III"/>
    <property type="evidence" value="ECO:0007669"/>
    <property type="project" value="TreeGrafter"/>
</dbReference>
<feature type="compositionally biased region" description="Basic and acidic residues" evidence="1">
    <location>
        <begin position="170"/>
        <end position="183"/>
    </location>
</feature>
<evidence type="ECO:0000256" key="1">
    <source>
        <dbReference type="SAM" id="MobiDB-lite"/>
    </source>
</evidence>
<feature type="compositionally biased region" description="Basic residues" evidence="1">
    <location>
        <begin position="621"/>
        <end position="636"/>
    </location>
</feature>
<dbReference type="PANTHER" id="PTHR14633:SF3">
    <property type="entry name" value="LITTLE ELONGATION COMPLEX SUBUNIT 2"/>
    <property type="match status" value="1"/>
</dbReference>
<gene>
    <name evidence="3" type="ORF">DPMN_191337</name>
</gene>
<name>A0A9D3XZ46_DREPO</name>
<feature type="compositionally biased region" description="Polar residues" evidence="1">
    <location>
        <begin position="318"/>
        <end position="328"/>
    </location>
</feature>
<feature type="region of interest" description="Disordered" evidence="1">
    <location>
        <begin position="1"/>
        <end position="258"/>
    </location>
</feature>
<evidence type="ECO:0000313" key="4">
    <source>
        <dbReference type="Proteomes" id="UP000828390"/>
    </source>
</evidence>
<evidence type="ECO:0000259" key="2">
    <source>
        <dbReference type="Pfam" id="PF10505"/>
    </source>
</evidence>
<evidence type="ECO:0000313" key="3">
    <source>
        <dbReference type="EMBL" id="KAH3689953.1"/>
    </source>
</evidence>
<feature type="compositionally biased region" description="Basic and acidic residues" evidence="1">
    <location>
        <begin position="248"/>
        <end position="258"/>
    </location>
</feature>
<feature type="region of interest" description="Disordered" evidence="1">
    <location>
        <begin position="615"/>
        <end position="644"/>
    </location>
</feature>
<feature type="compositionally biased region" description="Low complexity" evidence="1">
    <location>
        <begin position="329"/>
        <end position="342"/>
    </location>
</feature>
<dbReference type="EMBL" id="JAIWYP010000087">
    <property type="protein sequence ID" value="KAH3689953.1"/>
    <property type="molecule type" value="Genomic_DNA"/>
</dbReference>
<feature type="compositionally biased region" description="Basic residues" evidence="1">
    <location>
        <begin position="48"/>
        <end position="57"/>
    </location>
</feature>
<feature type="compositionally biased region" description="Basic and acidic residues" evidence="1">
    <location>
        <begin position="79"/>
        <end position="91"/>
    </location>
</feature>
<feature type="compositionally biased region" description="Polar residues" evidence="1">
    <location>
        <begin position="26"/>
        <end position="47"/>
    </location>
</feature>
<feature type="compositionally biased region" description="Basic and acidic residues" evidence="1">
    <location>
        <begin position="136"/>
        <end position="147"/>
    </location>
</feature>
<dbReference type="Proteomes" id="UP000828390">
    <property type="component" value="Unassembled WGS sequence"/>
</dbReference>
<feature type="compositionally biased region" description="Polar residues" evidence="1">
    <location>
        <begin position="343"/>
        <end position="373"/>
    </location>
</feature>
<comment type="caution">
    <text evidence="3">The sequence shown here is derived from an EMBL/GenBank/DDBJ whole genome shotgun (WGS) entry which is preliminary data.</text>
</comment>
<protein>
    <recommendedName>
        <fullName evidence="2">Little elongation complex subunit 2 C-terminal domain-containing protein</fullName>
    </recommendedName>
</protein>
<keyword evidence="4" id="KW-1185">Reference proteome</keyword>
<accession>A0A9D3XZ46</accession>
<dbReference type="InterPro" id="IPR019535">
    <property type="entry name" value="ICE2_C"/>
</dbReference>
<proteinExistence type="predicted"/>
<dbReference type="PANTHER" id="PTHR14633">
    <property type="entry name" value="LITTLE ELONGATION COMPLEX SUBUNIT 2"/>
    <property type="match status" value="1"/>
</dbReference>
<sequence>MISGDLRPGPDQHRARADKRKKDITTLRNSSSESPATPENSVDSSVQVKRKRGRPKKSAQTNEEETDNPMTAIQSKTHIKAETDNTEKTDVDGASNKTKIKYGQKMSMKESSTSDLASFEGKETSHYPDTGIANGSEKKEKRREVHVNYKSCSDDEGGGLVIDEGEDDAAEKNEKLQNADLKKPVRKRSKTGDITETDEDDSLDKELNSPKRKGIPKITDSDEDVQDNPIIKSSSASKCVQGKQLKRKSADSKLAKDEEAEKIKAMADAMKKKIEERKLESESKKAKTVSQVCTDRDKITSVKDVPSTVKTHDDKNDSSTSYQGTDKPSSSNLSSVVQDSKSTTQTLKNQTMQPPSRESSSANEPPNKESISCEQVQFGVDSILQSSEFRPRADALKGSVIETLAAQHGMSHIALPIDDNVTYHHWTLGDINALIRVKYHGFMQNQGLVHIAPKMEYQPIFGYERETLNEVAKNWASIYVRPNSSLVRCRVNAFNSEIMKIEAVQFQDLVPPESLFCPKQAFADLDMILQQIKSLSVGQYLVRNNPKKETMNIMKAVTEPDSTSYDLHLAHTTLMMSKVNKPPVVQWLPIDTRHLLPHHRKLNLIPCTFPPPDMGPVEKKKFQRKKKKKSNNKPKSNKIVERCV</sequence>
<organism evidence="3 4">
    <name type="scientific">Dreissena polymorpha</name>
    <name type="common">Zebra mussel</name>
    <name type="synonym">Mytilus polymorpha</name>
    <dbReference type="NCBI Taxonomy" id="45954"/>
    <lineage>
        <taxon>Eukaryota</taxon>
        <taxon>Metazoa</taxon>
        <taxon>Spiralia</taxon>
        <taxon>Lophotrochozoa</taxon>
        <taxon>Mollusca</taxon>
        <taxon>Bivalvia</taxon>
        <taxon>Autobranchia</taxon>
        <taxon>Heteroconchia</taxon>
        <taxon>Euheterodonta</taxon>
        <taxon>Imparidentia</taxon>
        <taxon>Neoheterodontei</taxon>
        <taxon>Myida</taxon>
        <taxon>Dreissenoidea</taxon>
        <taxon>Dreissenidae</taxon>
        <taxon>Dreissena</taxon>
    </lineage>
</organism>
<dbReference type="GO" id="GO:0042795">
    <property type="term" value="P:snRNA transcription by RNA polymerase II"/>
    <property type="evidence" value="ECO:0007669"/>
    <property type="project" value="TreeGrafter"/>
</dbReference>
<dbReference type="GO" id="GO:0042796">
    <property type="term" value="P:snRNA transcription by RNA polymerase III"/>
    <property type="evidence" value="ECO:0007669"/>
    <property type="project" value="TreeGrafter"/>
</dbReference>
<reference evidence="3" key="2">
    <citation type="submission" date="2020-11" db="EMBL/GenBank/DDBJ databases">
        <authorList>
            <person name="McCartney M.A."/>
            <person name="Auch B."/>
            <person name="Kono T."/>
            <person name="Mallez S."/>
            <person name="Becker A."/>
            <person name="Gohl D.M."/>
            <person name="Silverstein K.A.T."/>
            <person name="Koren S."/>
            <person name="Bechman K.B."/>
            <person name="Herman A."/>
            <person name="Abrahante J.E."/>
            <person name="Garbe J."/>
        </authorList>
    </citation>
    <scope>NUCLEOTIDE SEQUENCE</scope>
    <source>
        <strain evidence="3">Duluth1</strain>
        <tissue evidence="3">Whole animal</tissue>
    </source>
</reference>
<dbReference type="AlphaFoldDB" id="A0A9D3XZ46"/>
<feature type="compositionally biased region" description="Basic and acidic residues" evidence="1">
    <location>
        <begin position="8"/>
        <end position="25"/>
    </location>
</feature>
<reference evidence="3" key="1">
    <citation type="journal article" date="2019" name="bioRxiv">
        <title>The Genome of the Zebra Mussel, Dreissena polymorpha: A Resource for Invasive Species Research.</title>
        <authorList>
            <person name="McCartney M.A."/>
            <person name="Auch B."/>
            <person name="Kono T."/>
            <person name="Mallez S."/>
            <person name="Zhang Y."/>
            <person name="Obille A."/>
            <person name="Becker A."/>
            <person name="Abrahante J.E."/>
            <person name="Garbe J."/>
            <person name="Badalamenti J.P."/>
            <person name="Herman A."/>
            <person name="Mangelson H."/>
            <person name="Liachko I."/>
            <person name="Sullivan S."/>
            <person name="Sone E.D."/>
            <person name="Koren S."/>
            <person name="Silverstein K.A.T."/>
            <person name="Beckman K.B."/>
            <person name="Gohl D.M."/>
        </authorList>
    </citation>
    <scope>NUCLEOTIDE SEQUENCE</scope>
    <source>
        <strain evidence="3">Duluth1</strain>
        <tissue evidence="3">Whole animal</tissue>
    </source>
</reference>